<accession>B9SSS0</accession>
<dbReference type="PANTHER" id="PTHR14110:SF1">
    <property type="entry name" value="CHLOROPLASTIC IMPORT INNER MEMBRANE TRANSLOCASE SUBUNIT TIM22-2-RELATED"/>
    <property type="match status" value="1"/>
</dbReference>
<dbReference type="AlphaFoldDB" id="B9SSS0"/>
<keyword evidence="7" id="KW-1185">Reference proteome</keyword>
<evidence type="ECO:0000256" key="1">
    <source>
        <dbReference type="ARBA" id="ARBA00004141"/>
    </source>
</evidence>
<dbReference type="GO" id="GO:0042721">
    <property type="term" value="C:TIM22 mitochondrial import inner membrane insertion complex"/>
    <property type="evidence" value="ECO:0007669"/>
    <property type="project" value="InterPro"/>
</dbReference>
<evidence type="ECO:0000256" key="2">
    <source>
        <dbReference type="ARBA" id="ARBA00022692"/>
    </source>
</evidence>
<proteinExistence type="predicted"/>
<dbReference type="FunCoup" id="B9SSS0">
    <property type="interactions" value="565"/>
</dbReference>
<feature type="region of interest" description="Disordered" evidence="5">
    <location>
        <begin position="1"/>
        <end position="39"/>
    </location>
</feature>
<evidence type="ECO:0000256" key="4">
    <source>
        <dbReference type="ARBA" id="ARBA00023136"/>
    </source>
</evidence>
<sequence length="211" mass="22281">MATADSPNTNNNNNTADSDLEDINANPNPNSPSNALLPSSSTSPAVCLLRSAGDAAGGAFMGSIFGFGSGLIKKRGFKGSFVEAGSHAKVSNMDKLESYVYGQNKLSEVGFSCGICFWVGLFGGGAPQALLQSCLTLGAFSFIMERLNKQQPALAHSFSLRNKHEYSASRPLPNAPHHLTLSVPLPNELKAAFSFFCNSLKKTSSNFPTAL</sequence>
<protein>
    <submittedName>
        <fullName evidence="6">Protein translocase, putative</fullName>
    </submittedName>
</protein>
<keyword evidence="2" id="KW-0812">Transmembrane</keyword>
<dbReference type="PANTHER" id="PTHR14110">
    <property type="entry name" value="MITOCHONDRIAL IMPORT INNER MEMBRANE TRANSLOCASE SUBUNIT TIM22"/>
    <property type="match status" value="1"/>
</dbReference>
<comment type="subcellular location">
    <subcellularLocation>
        <location evidence="1">Membrane</location>
        <topology evidence="1">Multi-pass membrane protein</topology>
    </subcellularLocation>
</comment>
<keyword evidence="3" id="KW-1133">Transmembrane helix</keyword>
<organism evidence="6 7">
    <name type="scientific">Ricinus communis</name>
    <name type="common">Castor bean</name>
    <dbReference type="NCBI Taxonomy" id="3988"/>
    <lineage>
        <taxon>Eukaryota</taxon>
        <taxon>Viridiplantae</taxon>
        <taxon>Streptophyta</taxon>
        <taxon>Embryophyta</taxon>
        <taxon>Tracheophyta</taxon>
        <taxon>Spermatophyta</taxon>
        <taxon>Magnoliopsida</taxon>
        <taxon>eudicotyledons</taxon>
        <taxon>Gunneridae</taxon>
        <taxon>Pentapetalae</taxon>
        <taxon>rosids</taxon>
        <taxon>fabids</taxon>
        <taxon>Malpighiales</taxon>
        <taxon>Euphorbiaceae</taxon>
        <taxon>Acalyphoideae</taxon>
        <taxon>Acalypheae</taxon>
        <taxon>Ricinus</taxon>
    </lineage>
</organism>
<dbReference type="GO" id="GO:0045036">
    <property type="term" value="P:protein targeting to chloroplast"/>
    <property type="evidence" value="ECO:0000318"/>
    <property type="project" value="GO_Central"/>
</dbReference>
<evidence type="ECO:0000313" key="6">
    <source>
        <dbReference type="EMBL" id="EEF33350.1"/>
    </source>
</evidence>
<dbReference type="eggNOG" id="KOG1652">
    <property type="taxonomic scope" value="Eukaryota"/>
</dbReference>
<evidence type="ECO:0000256" key="3">
    <source>
        <dbReference type="ARBA" id="ARBA00022989"/>
    </source>
</evidence>
<dbReference type="Proteomes" id="UP000008311">
    <property type="component" value="Unassembled WGS sequence"/>
</dbReference>
<feature type="compositionally biased region" description="Low complexity" evidence="5">
    <location>
        <begin position="24"/>
        <end position="39"/>
    </location>
</feature>
<dbReference type="STRING" id="3988.B9SSS0"/>
<feature type="compositionally biased region" description="Low complexity" evidence="5">
    <location>
        <begin position="1"/>
        <end position="17"/>
    </location>
</feature>
<dbReference type="InterPro" id="IPR039175">
    <property type="entry name" value="TIM22"/>
</dbReference>
<name>B9SSS0_RICCO</name>
<evidence type="ECO:0000313" key="7">
    <source>
        <dbReference type="Proteomes" id="UP000008311"/>
    </source>
</evidence>
<dbReference type="GO" id="GO:0009941">
    <property type="term" value="C:chloroplast envelope"/>
    <property type="evidence" value="ECO:0000318"/>
    <property type="project" value="GO_Central"/>
</dbReference>
<reference evidence="7" key="1">
    <citation type="journal article" date="2010" name="Nat. Biotechnol.">
        <title>Draft genome sequence of the oilseed species Ricinus communis.</title>
        <authorList>
            <person name="Chan A.P."/>
            <person name="Crabtree J."/>
            <person name="Zhao Q."/>
            <person name="Lorenzi H."/>
            <person name="Orvis J."/>
            <person name="Puiu D."/>
            <person name="Melake-Berhan A."/>
            <person name="Jones K.M."/>
            <person name="Redman J."/>
            <person name="Chen G."/>
            <person name="Cahoon E.B."/>
            <person name="Gedil M."/>
            <person name="Stanke M."/>
            <person name="Haas B.J."/>
            <person name="Wortman J.R."/>
            <person name="Fraser-Liggett C.M."/>
            <person name="Ravel J."/>
            <person name="Rabinowicz P.D."/>
        </authorList>
    </citation>
    <scope>NUCLEOTIDE SEQUENCE [LARGE SCALE GENOMIC DNA]</scope>
    <source>
        <strain evidence="7">cv. Hale</strain>
    </source>
</reference>
<evidence type="ECO:0000256" key="5">
    <source>
        <dbReference type="SAM" id="MobiDB-lite"/>
    </source>
</evidence>
<dbReference type="EMBL" id="EQ974117">
    <property type="protein sequence ID" value="EEF33350.1"/>
    <property type="molecule type" value="Genomic_DNA"/>
</dbReference>
<keyword evidence="4" id="KW-0472">Membrane</keyword>
<gene>
    <name evidence="6" type="ORF">RCOM_0046390</name>
</gene>
<dbReference type="GO" id="GO:0008320">
    <property type="term" value="F:protein transmembrane transporter activity"/>
    <property type="evidence" value="ECO:0000318"/>
    <property type="project" value="GO_Central"/>
</dbReference>
<dbReference type="GO" id="GO:0045039">
    <property type="term" value="P:protein insertion into mitochondrial inner membrane"/>
    <property type="evidence" value="ECO:0007669"/>
    <property type="project" value="InterPro"/>
</dbReference>
<dbReference type="InParanoid" id="B9SSS0"/>